<dbReference type="RefSeq" id="WP_250868068.1">
    <property type="nucleotide sequence ID" value="NZ_JAGSOI010000022.1"/>
</dbReference>
<dbReference type="InterPro" id="IPR050833">
    <property type="entry name" value="Poly_Biosynth_Transport"/>
</dbReference>
<feature type="transmembrane region" description="Helical" evidence="6">
    <location>
        <begin position="83"/>
        <end position="106"/>
    </location>
</feature>
<keyword evidence="2" id="KW-1003">Cell membrane</keyword>
<evidence type="ECO:0000256" key="3">
    <source>
        <dbReference type="ARBA" id="ARBA00022692"/>
    </source>
</evidence>
<feature type="transmembrane region" description="Helical" evidence="6">
    <location>
        <begin position="259"/>
        <end position="277"/>
    </location>
</feature>
<feature type="transmembrane region" description="Helical" evidence="6">
    <location>
        <begin position="415"/>
        <end position="433"/>
    </location>
</feature>
<dbReference type="PANTHER" id="PTHR30250:SF11">
    <property type="entry name" value="O-ANTIGEN TRANSPORTER-RELATED"/>
    <property type="match status" value="1"/>
</dbReference>
<feature type="transmembrane region" description="Helical" evidence="6">
    <location>
        <begin position="213"/>
        <end position="239"/>
    </location>
</feature>
<feature type="transmembrane region" description="Helical" evidence="6">
    <location>
        <begin position="289"/>
        <end position="309"/>
    </location>
</feature>
<dbReference type="EMBL" id="JAGSOI010000022">
    <property type="protein sequence ID" value="MCM1986712.1"/>
    <property type="molecule type" value="Genomic_DNA"/>
</dbReference>
<reference evidence="7" key="2">
    <citation type="submission" date="2021-04" db="EMBL/GenBank/DDBJ databases">
        <authorList>
            <person name="Dong X."/>
        </authorList>
    </citation>
    <scope>NUCLEOTIDE SEQUENCE</scope>
    <source>
        <strain evidence="7">LLY</strain>
    </source>
</reference>
<reference evidence="7" key="1">
    <citation type="journal article" date="2021" name="mSystems">
        <title>Bacteria and Archaea Synergistically Convert Glycine Betaine to Biogenic Methane in the Formosa Cold Seep of the South China Sea.</title>
        <authorList>
            <person name="Li L."/>
            <person name="Zhang W."/>
            <person name="Zhang S."/>
            <person name="Song L."/>
            <person name="Sun Q."/>
            <person name="Zhang H."/>
            <person name="Xiang H."/>
            <person name="Dong X."/>
        </authorList>
    </citation>
    <scope>NUCLEOTIDE SEQUENCE</scope>
    <source>
        <strain evidence="7">LLY</strain>
    </source>
</reference>
<feature type="transmembrane region" description="Helical" evidence="6">
    <location>
        <begin position="150"/>
        <end position="167"/>
    </location>
</feature>
<keyword evidence="8" id="KW-1185">Reference proteome</keyword>
<name>A0A9E5DBA2_9EURY</name>
<comment type="caution">
    <text evidence="7">The sequence shown here is derived from an EMBL/GenBank/DDBJ whole genome shotgun (WGS) entry which is preliminary data.</text>
</comment>
<feature type="transmembrane region" description="Helical" evidence="6">
    <location>
        <begin position="439"/>
        <end position="462"/>
    </location>
</feature>
<feature type="transmembrane region" description="Helical" evidence="6">
    <location>
        <begin position="12"/>
        <end position="32"/>
    </location>
</feature>
<feature type="transmembrane region" description="Helical" evidence="6">
    <location>
        <begin position="112"/>
        <end position="129"/>
    </location>
</feature>
<dbReference type="PANTHER" id="PTHR30250">
    <property type="entry name" value="PST FAMILY PREDICTED COLANIC ACID TRANSPORTER"/>
    <property type="match status" value="1"/>
</dbReference>
<evidence type="ECO:0000313" key="7">
    <source>
        <dbReference type="EMBL" id="MCM1986712.1"/>
    </source>
</evidence>
<keyword evidence="5 6" id="KW-0472">Membrane</keyword>
<comment type="subcellular location">
    <subcellularLocation>
        <location evidence="1">Cell membrane</location>
        <topology evidence="1">Multi-pass membrane protein</topology>
    </subcellularLocation>
</comment>
<evidence type="ECO:0000256" key="4">
    <source>
        <dbReference type="ARBA" id="ARBA00022989"/>
    </source>
</evidence>
<dbReference type="Pfam" id="PF01943">
    <property type="entry name" value="Polysacc_synt"/>
    <property type="match status" value="1"/>
</dbReference>
<evidence type="ECO:0000256" key="5">
    <source>
        <dbReference type="ARBA" id="ARBA00023136"/>
    </source>
</evidence>
<sequence>MSTVDKVAKNTGVLLVGNLLFRLISLVVVIYLAKYLGVDEFGKYNFVFAYIAFFGIVIDFGLSEILVREMSRDTESMAKMLGNAYIIKIILSVFSILLSISLISLMDYPVDTTTYVYLISFTLLFISFSDNCRSVYQTTLKMEYDIIAKLISKIVSASLIFFIIAMHGTLYQLMLVFLFSEVLKALLNYFFVKRFVRVKFEIDLTLWKHLFKEALPIAFSSVFLIIYHRIDVLMLSIMIGDNAVGLYSAAYKLCEPLGLVPYAIVISLFPVMSRAFTSSKDTLIKYYEMGFKFLVILMLPITVGTALIADRIILLIYDQSFAGSIVALEILIWSVFLVSVNLSLTSLLTSINKQGLNTLSMGVCVVANILLNYLVIPKYSYYGASITTVVTELILLFMSLYFVSTNLVTPGIFRIFVKPMLACLLMAMPVYYLNNFVSINLFLIVISGALTYGVALVVLRIFSSEETKTIRRVLKI</sequence>
<dbReference type="GO" id="GO:0005886">
    <property type="term" value="C:plasma membrane"/>
    <property type="evidence" value="ECO:0007669"/>
    <property type="project" value="UniProtKB-SubCell"/>
</dbReference>
<accession>A0A9E5DBA2</accession>
<evidence type="ECO:0000256" key="6">
    <source>
        <dbReference type="SAM" id="Phobius"/>
    </source>
</evidence>
<feature type="transmembrane region" description="Helical" evidence="6">
    <location>
        <begin position="321"/>
        <end position="344"/>
    </location>
</feature>
<keyword evidence="4 6" id="KW-1133">Transmembrane helix</keyword>
<evidence type="ECO:0000256" key="2">
    <source>
        <dbReference type="ARBA" id="ARBA00022475"/>
    </source>
</evidence>
<feature type="transmembrane region" description="Helical" evidence="6">
    <location>
        <begin position="356"/>
        <end position="375"/>
    </location>
</feature>
<feature type="transmembrane region" description="Helical" evidence="6">
    <location>
        <begin position="173"/>
        <end position="192"/>
    </location>
</feature>
<gene>
    <name evidence="7" type="ORF">KDK67_06815</name>
</gene>
<protein>
    <submittedName>
        <fullName evidence="7">Flippase</fullName>
    </submittedName>
</protein>
<feature type="transmembrane region" description="Helical" evidence="6">
    <location>
        <begin position="44"/>
        <end position="62"/>
    </location>
</feature>
<dbReference type="CDD" id="cd13128">
    <property type="entry name" value="MATE_Wzx_like"/>
    <property type="match status" value="1"/>
</dbReference>
<keyword evidence="3 6" id="KW-0812">Transmembrane</keyword>
<feature type="transmembrane region" description="Helical" evidence="6">
    <location>
        <begin position="381"/>
        <end position="403"/>
    </location>
</feature>
<dbReference type="AlphaFoldDB" id="A0A9E5DBA2"/>
<organism evidence="7 8">
    <name type="scientific">Methanococcoides seepicolus</name>
    <dbReference type="NCBI Taxonomy" id="2828780"/>
    <lineage>
        <taxon>Archaea</taxon>
        <taxon>Methanobacteriati</taxon>
        <taxon>Methanobacteriota</taxon>
        <taxon>Stenosarchaea group</taxon>
        <taxon>Methanomicrobia</taxon>
        <taxon>Methanosarcinales</taxon>
        <taxon>Methanosarcinaceae</taxon>
        <taxon>Methanococcoides</taxon>
    </lineage>
</organism>
<proteinExistence type="predicted"/>
<dbReference type="Proteomes" id="UP001056766">
    <property type="component" value="Unassembled WGS sequence"/>
</dbReference>
<dbReference type="InterPro" id="IPR002797">
    <property type="entry name" value="Polysacc_synth"/>
</dbReference>
<evidence type="ECO:0000313" key="8">
    <source>
        <dbReference type="Proteomes" id="UP001056766"/>
    </source>
</evidence>
<evidence type="ECO:0000256" key="1">
    <source>
        <dbReference type="ARBA" id="ARBA00004651"/>
    </source>
</evidence>